<dbReference type="Gene3D" id="3.40.1350.10">
    <property type="match status" value="1"/>
</dbReference>
<name>A0A2W4YSJ4_9CYAN</name>
<protein>
    <recommendedName>
        <fullName evidence="3">DUF91 domain-containing protein</fullName>
    </recommendedName>
</protein>
<organism evidence="1 2">
    <name type="scientific">Shackletoniella antarctica</name>
    <dbReference type="NCBI Taxonomy" id="268115"/>
    <lineage>
        <taxon>Bacteria</taxon>
        <taxon>Bacillati</taxon>
        <taxon>Cyanobacteriota</taxon>
        <taxon>Cyanophyceae</taxon>
        <taxon>Oculatellales</taxon>
        <taxon>Oculatellaceae</taxon>
        <taxon>Shackletoniella</taxon>
    </lineage>
</organism>
<reference evidence="2" key="1">
    <citation type="submission" date="2018-04" db="EMBL/GenBank/DDBJ databases">
        <authorList>
            <person name="Cornet L."/>
        </authorList>
    </citation>
    <scope>NUCLEOTIDE SEQUENCE [LARGE SCALE GENOMIC DNA]</scope>
</reference>
<comment type="caution">
    <text evidence="1">The sequence shown here is derived from an EMBL/GenBank/DDBJ whole genome shotgun (WGS) entry which is preliminary data.</text>
</comment>
<evidence type="ECO:0000313" key="1">
    <source>
        <dbReference type="EMBL" id="PZO45838.1"/>
    </source>
</evidence>
<dbReference type="InterPro" id="IPR011856">
    <property type="entry name" value="tRNA_endonuc-like_dom_sf"/>
</dbReference>
<dbReference type="GO" id="GO:0003676">
    <property type="term" value="F:nucleic acid binding"/>
    <property type="evidence" value="ECO:0007669"/>
    <property type="project" value="InterPro"/>
</dbReference>
<accession>A0A2W4YSJ4</accession>
<evidence type="ECO:0008006" key="3">
    <source>
        <dbReference type="Google" id="ProtNLM"/>
    </source>
</evidence>
<proteinExistence type="predicted"/>
<dbReference type="Proteomes" id="UP000249081">
    <property type="component" value="Unassembled WGS sequence"/>
</dbReference>
<sequence length="349" mass="39950">MADWIFRTEFDLEAFIWANLESLLHLKPLARQYIIDGQICDILATTPGRQLVVLELKNVEDRYVVQQLTRYYASLRHGHPFANQVDYNLPIRLIAIAPTFHAHNHIDREHSRLDFEFYRFSVMGEGDHFSFQLASADSAAETAVEVDPKFHPFMRCTEGEPGLTTPARVIGRPPKSLRAQLEQMTPEQEAVVSALRLQILEFDERMREVGRSSRTQYGLAKGEKEVYKTKLCAEFLPIGLGSSLPELYLMLPYPKKEFGAPGRTYKKELVKGLAWAGISLWFQPQMVRIYLGKSRYGLGYELSYEDYAKVCERLLGYRPVLQSFADLVVLALSEWKQLIEPKPGDDITG</sequence>
<reference evidence="1 2" key="2">
    <citation type="submission" date="2018-06" db="EMBL/GenBank/DDBJ databases">
        <title>Metagenomic assembly of (sub)arctic Cyanobacteria and their associated microbiome from non-axenic cultures.</title>
        <authorList>
            <person name="Baurain D."/>
        </authorList>
    </citation>
    <scope>NUCLEOTIDE SEQUENCE [LARGE SCALE GENOMIC DNA]</scope>
    <source>
        <strain evidence="1">ULC041bin1</strain>
    </source>
</reference>
<gene>
    <name evidence="1" type="ORF">DCF17_00370</name>
</gene>
<dbReference type="EMBL" id="QBMN01000001">
    <property type="protein sequence ID" value="PZO45838.1"/>
    <property type="molecule type" value="Genomic_DNA"/>
</dbReference>
<dbReference type="AlphaFoldDB" id="A0A2W4YSJ4"/>
<evidence type="ECO:0000313" key="2">
    <source>
        <dbReference type="Proteomes" id="UP000249081"/>
    </source>
</evidence>